<gene>
    <name evidence="2" type="ORF">DFR29_10580</name>
</gene>
<dbReference type="RefSeq" id="WP_133818414.1">
    <property type="nucleotide sequence ID" value="NZ_SNZH01000005.1"/>
</dbReference>
<dbReference type="Proteomes" id="UP000295293">
    <property type="component" value="Unassembled WGS sequence"/>
</dbReference>
<dbReference type="OrthoDB" id="6164237at2"/>
<name>A0A4R6Z060_9GAMM</name>
<feature type="transmembrane region" description="Helical" evidence="1">
    <location>
        <begin position="92"/>
        <end position="113"/>
    </location>
</feature>
<feature type="transmembrane region" description="Helical" evidence="1">
    <location>
        <begin position="231"/>
        <end position="250"/>
    </location>
</feature>
<keyword evidence="1" id="KW-1133">Transmembrane helix</keyword>
<protein>
    <submittedName>
        <fullName evidence="2">Uncharacterized protein</fullName>
    </submittedName>
</protein>
<dbReference type="EMBL" id="SNZH01000005">
    <property type="protein sequence ID" value="TDR44897.1"/>
    <property type="molecule type" value="Genomic_DNA"/>
</dbReference>
<reference evidence="2 3" key="1">
    <citation type="submission" date="2019-03" db="EMBL/GenBank/DDBJ databases">
        <title>Genomic Encyclopedia of Type Strains, Phase IV (KMG-IV): sequencing the most valuable type-strain genomes for metagenomic binning, comparative biology and taxonomic classification.</title>
        <authorList>
            <person name="Goeker M."/>
        </authorList>
    </citation>
    <scope>NUCLEOTIDE SEQUENCE [LARGE SCALE GENOMIC DNA]</scope>
    <source>
        <strain evidence="2 3">DSM 21667</strain>
    </source>
</reference>
<evidence type="ECO:0000313" key="3">
    <source>
        <dbReference type="Proteomes" id="UP000295293"/>
    </source>
</evidence>
<dbReference type="AlphaFoldDB" id="A0A4R6Z060"/>
<organism evidence="2 3">
    <name type="scientific">Tahibacter aquaticus</name>
    <dbReference type="NCBI Taxonomy" id="520092"/>
    <lineage>
        <taxon>Bacteria</taxon>
        <taxon>Pseudomonadati</taxon>
        <taxon>Pseudomonadota</taxon>
        <taxon>Gammaproteobacteria</taxon>
        <taxon>Lysobacterales</taxon>
        <taxon>Rhodanobacteraceae</taxon>
        <taxon>Tahibacter</taxon>
    </lineage>
</organism>
<evidence type="ECO:0000313" key="2">
    <source>
        <dbReference type="EMBL" id="TDR44897.1"/>
    </source>
</evidence>
<accession>A0A4R6Z060</accession>
<sequence length="257" mass="28189">MIGVLEMPGVVFGVIDGVMPDAVPDGLRVVLWGLLAGVAGMLVYRRCSPQARLLALRRELAAAQSALMDYDGPPSGLWPLLRRQLGLALGQMRLSLGPSLLAGLPVILMWTWLMQRFDTVPPVPDTPLRVWIEPAGALAPGLRWMPGHLPLDADGVAWLPWPQAGETLRLLDDSGRELARIGATSPRLGLRPGHWDWLLGKASALLPADGPLDALHVDQQPRRFLPYLPNWLAGWEALFIAATLAASLLCKWRWRLQ</sequence>
<keyword evidence="1" id="KW-0812">Transmembrane</keyword>
<keyword evidence="3" id="KW-1185">Reference proteome</keyword>
<keyword evidence="1" id="KW-0472">Membrane</keyword>
<feature type="transmembrane region" description="Helical" evidence="1">
    <location>
        <begin position="26"/>
        <end position="44"/>
    </location>
</feature>
<proteinExistence type="predicted"/>
<comment type="caution">
    <text evidence="2">The sequence shown here is derived from an EMBL/GenBank/DDBJ whole genome shotgun (WGS) entry which is preliminary data.</text>
</comment>
<evidence type="ECO:0000256" key="1">
    <source>
        <dbReference type="SAM" id="Phobius"/>
    </source>
</evidence>